<evidence type="ECO:0000256" key="1">
    <source>
        <dbReference type="ARBA" id="ARBA00001974"/>
    </source>
</evidence>
<organism evidence="7 8">
    <name type="scientific">Streptomyces monashensis</name>
    <dbReference type="NCBI Taxonomy" id="1678012"/>
    <lineage>
        <taxon>Bacteria</taxon>
        <taxon>Bacillati</taxon>
        <taxon>Actinomycetota</taxon>
        <taxon>Actinomycetes</taxon>
        <taxon>Kitasatosporales</taxon>
        <taxon>Streptomycetaceae</taxon>
        <taxon>Streptomyces</taxon>
    </lineage>
</organism>
<keyword evidence="5" id="KW-0560">Oxidoreductase</keyword>
<evidence type="ECO:0000313" key="8">
    <source>
        <dbReference type="Proteomes" id="UP000179642"/>
    </source>
</evidence>
<comment type="cofactor">
    <cofactor evidence="1">
        <name>FAD</name>
        <dbReference type="ChEBI" id="CHEBI:57692"/>
    </cofactor>
</comment>
<reference evidence="7 8" key="1">
    <citation type="submission" date="2016-10" db="EMBL/GenBank/DDBJ databases">
        <title>Genome sequence of Streptomyces sp. MUSC 1.</title>
        <authorList>
            <person name="Lee L.-H."/>
            <person name="Ser H.-L."/>
            <person name="Law J.W.-F."/>
        </authorList>
    </citation>
    <scope>NUCLEOTIDE SEQUENCE [LARGE SCALE GENOMIC DNA]</scope>
    <source>
        <strain evidence="7 8">MUSC 1</strain>
    </source>
</reference>
<gene>
    <name evidence="7" type="ORF">BIV23_24655</name>
</gene>
<evidence type="ECO:0000256" key="3">
    <source>
        <dbReference type="ARBA" id="ARBA00022630"/>
    </source>
</evidence>
<evidence type="ECO:0000256" key="5">
    <source>
        <dbReference type="ARBA" id="ARBA00023002"/>
    </source>
</evidence>
<dbReference type="InterPro" id="IPR052542">
    <property type="entry name" value="Cholesterol_Oxidase"/>
</dbReference>
<dbReference type="OrthoDB" id="9787779at2"/>
<name>A0A1S2Q858_9ACTN</name>
<dbReference type="GO" id="GO:0016491">
    <property type="term" value="F:oxidoreductase activity"/>
    <property type="evidence" value="ECO:0007669"/>
    <property type="project" value="UniProtKB-KW"/>
</dbReference>
<dbReference type="GO" id="GO:0016787">
    <property type="term" value="F:hydrolase activity"/>
    <property type="evidence" value="ECO:0007669"/>
    <property type="project" value="UniProtKB-KW"/>
</dbReference>
<dbReference type="PANTHER" id="PTHR47470:SF1">
    <property type="entry name" value="FAD-DEPENDENT OXIDOREDUCTASE 2 FAD BINDING DOMAIN-CONTAINING PROTEIN"/>
    <property type="match status" value="1"/>
</dbReference>
<keyword evidence="8" id="KW-1185">Reference proteome</keyword>
<dbReference type="AlphaFoldDB" id="A0A1S2Q858"/>
<dbReference type="EMBL" id="MLYO01000041">
    <property type="protein sequence ID" value="OIK02244.1"/>
    <property type="molecule type" value="Genomic_DNA"/>
</dbReference>
<keyword evidence="3" id="KW-0285">Flavoprotein</keyword>
<sequence>MAQRIPRFSLDGVPDAGTAHHPFTTEDGLGLSLTRFRRGEGGDPVLLVHGLTSGSDLFTMPEHRNLTGCLLDHGFTDVWVLDSRMSNRFPYNTEPGRRTLDDLARFDYPAALAELRRHAGPRPVRVVAHCLGSVAFAMSLSAGTVDGIAALVANSVALTPRLTSWSRWKLEYGPELLEHLLGVSVLDPRARGARRFTPGWALSRLVSLAHQECDNPACHMISFMWGSGWPALYSHENLHPVTHDRIADLLGPSGLDYLRHVRKMVRAGHAVKYDPRDPRHATLPDDYLTAAAEIDTPILFLAGDRNHVFGDSNVICHRELSRHAPDRHELAVLPGYGHLDPIIGKDAARDVFPRIVDFLRRRAVA</sequence>
<evidence type="ECO:0000256" key="2">
    <source>
        <dbReference type="ARBA" id="ARBA00010790"/>
    </source>
</evidence>
<dbReference type="Gene3D" id="3.40.50.1820">
    <property type="entry name" value="alpha/beta hydrolase"/>
    <property type="match status" value="1"/>
</dbReference>
<dbReference type="InterPro" id="IPR029058">
    <property type="entry name" value="AB_hydrolase_fold"/>
</dbReference>
<keyword evidence="7" id="KW-0378">Hydrolase</keyword>
<dbReference type="SUPFAM" id="SSF53474">
    <property type="entry name" value="alpha/beta-Hydrolases"/>
    <property type="match status" value="1"/>
</dbReference>
<comment type="similarity">
    <text evidence="2">Belongs to the GMC oxidoreductase family.</text>
</comment>
<evidence type="ECO:0000256" key="4">
    <source>
        <dbReference type="ARBA" id="ARBA00022827"/>
    </source>
</evidence>
<comment type="caution">
    <text evidence="7">The sequence shown here is derived from an EMBL/GenBank/DDBJ whole genome shotgun (WGS) entry which is preliminary data.</text>
</comment>
<dbReference type="PANTHER" id="PTHR47470">
    <property type="entry name" value="CHOLESTEROL OXIDASE"/>
    <property type="match status" value="1"/>
</dbReference>
<feature type="region of interest" description="Disordered" evidence="6">
    <location>
        <begin position="1"/>
        <end position="24"/>
    </location>
</feature>
<dbReference type="Proteomes" id="UP000179642">
    <property type="component" value="Unassembled WGS sequence"/>
</dbReference>
<accession>A0A1S2Q858</accession>
<proteinExistence type="inferred from homology"/>
<keyword evidence="4" id="KW-0274">FAD</keyword>
<protein>
    <submittedName>
        <fullName evidence="7">Alpha/beta hydrolase</fullName>
    </submittedName>
</protein>
<evidence type="ECO:0000313" key="7">
    <source>
        <dbReference type="EMBL" id="OIK02244.1"/>
    </source>
</evidence>
<evidence type="ECO:0000256" key="6">
    <source>
        <dbReference type="SAM" id="MobiDB-lite"/>
    </source>
</evidence>